<dbReference type="InterPro" id="IPR001650">
    <property type="entry name" value="Helicase_C-like"/>
</dbReference>
<dbReference type="CDD" id="cd18793">
    <property type="entry name" value="SF2_C_SNF"/>
    <property type="match status" value="1"/>
</dbReference>
<proteinExistence type="predicted"/>
<feature type="non-terminal residue" evidence="3">
    <location>
        <position position="1"/>
    </location>
</feature>
<evidence type="ECO:0000256" key="1">
    <source>
        <dbReference type="ARBA" id="ARBA00022801"/>
    </source>
</evidence>
<keyword evidence="3" id="KW-0347">Helicase</keyword>
<dbReference type="GO" id="GO:0016787">
    <property type="term" value="F:hydrolase activity"/>
    <property type="evidence" value="ECO:0007669"/>
    <property type="project" value="UniProtKB-KW"/>
</dbReference>
<organism evidence="3 4">
    <name type="scientific">Eiseniibacteriota bacterium</name>
    <dbReference type="NCBI Taxonomy" id="2212470"/>
    <lineage>
        <taxon>Bacteria</taxon>
        <taxon>Candidatus Eiseniibacteriota</taxon>
    </lineage>
</organism>
<dbReference type="SUPFAM" id="SSF52540">
    <property type="entry name" value="P-loop containing nucleoside triphosphate hydrolases"/>
    <property type="match status" value="1"/>
</dbReference>
<dbReference type="Proteomes" id="UP000319836">
    <property type="component" value="Unassembled WGS sequence"/>
</dbReference>
<dbReference type="AlphaFoldDB" id="A0A538TV75"/>
<reference evidence="3 4" key="1">
    <citation type="journal article" date="2019" name="Nat. Microbiol.">
        <title>Mediterranean grassland soil C-N compound turnover is dependent on rainfall and depth, and is mediated by genomically divergent microorganisms.</title>
        <authorList>
            <person name="Diamond S."/>
            <person name="Andeer P.F."/>
            <person name="Li Z."/>
            <person name="Crits-Christoph A."/>
            <person name="Burstein D."/>
            <person name="Anantharaman K."/>
            <person name="Lane K.R."/>
            <person name="Thomas B.C."/>
            <person name="Pan C."/>
            <person name="Northen T.R."/>
            <person name="Banfield J.F."/>
        </authorList>
    </citation>
    <scope>NUCLEOTIDE SEQUENCE [LARGE SCALE GENOMIC DNA]</scope>
    <source>
        <strain evidence="3">WS_10</strain>
    </source>
</reference>
<name>A0A538TV75_UNCEI</name>
<sequence>REKEEALDRFRTTLPVLVSTEAGGEGRNLQFCQVVVNYGLPWNPMRVEQRIGRVHRLGQEHPVRVINLVARGTIESYVLEILDKKIRMFELVVGEIEEILGTWQPHGSFEDEVFRRWIESKDPRVRKRRFAELAQHLVYARRQYQEYKERQDLLFPSTVKEES</sequence>
<dbReference type="PANTHER" id="PTHR10799">
    <property type="entry name" value="SNF2/RAD54 HELICASE FAMILY"/>
    <property type="match status" value="1"/>
</dbReference>
<keyword evidence="1" id="KW-0378">Hydrolase</keyword>
<dbReference type="Pfam" id="PF00271">
    <property type="entry name" value="Helicase_C"/>
    <property type="match status" value="1"/>
</dbReference>
<comment type="caution">
    <text evidence="3">The sequence shown here is derived from an EMBL/GenBank/DDBJ whole genome shotgun (WGS) entry which is preliminary data.</text>
</comment>
<keyword evidence="3" id="KW-0067">ATP-binding</keyword>
<dbReference type="PROSITE" id="PS51194">
    <property type="entry name" value="HELICASE_CTER"/>
    <property type="match status" value="1"/>
</dbReference>
<protein>
    <submittedName>
        <fullName evidence="3">ATP-dependent helicase</fullName>
    </submittedName>
</protein>
<accession>A0A538TV75</accession>
<dbReference type="GO" id="GO:0004386">
    <property type="term" value="F:helicase activity"/>
    <property type="evidence" value="ECO:0007669"/>
    <property type="project" value="UniProtKB-KW"/>
</dbReference>
<dbReference type="SMART" id="SM00490">
    <property type="entry name" value="HELICc"/>
    <property type="match status" value="1"/>
</dbReference>
<gene>
    <name evidence="3" type="ORF">E6K80_15175</name>
</gene>
<dbReference type="Gene3D" id="3.40.50.300">
    <property type="entry name" value="P-loop containing nucleotide triphosphate hydrolases"/>
    <property type="match status" value="1"/>
</dbReference>
<dbReference type="InterPro" id="IPR049730">
    <property type="entry name" value="SNF2/RAD54-like_C"/>
</dbReference>
<keyword evidence="3" id="KW-0547">Nucleotide-binding</keyword>
<dbReference type="EMBL" id="VBPA01000444">
    <property type="protein sequence ID" value="TMQ67526.1"/>
    <property type="molecule type" value="Genomic_DNA"/>
</dbReference>
<evidence type="ECO:0000313" key="4">
    <source>
        <dbReference type="Proteomes" id="UP000319836"/>
    </source>
</evidence>
<dbReference type="InterPro" id="IPR027417">
    <property type="entry name" value="P-loop_NTPase"/>
</dbReference>
<evidence type="ECO:0000259" key="2">
    <source>
        <dbReference type="PROSITE" id="PS51194"/>
    </source>
</evidence>
<feature type="domain" description="Helicase C-terminal" evidence="2">
    <location>
        <begin position="1"/>
        <end position="100"/>
    </location>
</feature>
<evidence type="ECO:0000313" key="3">
    <source>
        <dbReference type="EMBL" id="TMQ67526.1"/>
    </source>
</evidence>